<dbReference type="InterPro" id="IPR015955">
    <property type="entry name" value="Lactate_DH/Glyco_Ohase_4_C"/>
</dbReference>
<keyword evidence="6" id="KW-0816">Tricarboxylic acid cycle</keyword>
<proteinExistence type="inferred from homology"/>
<dbReference type="InterPro" id="IPR010097">
    <property type="entry name" value="Malate_DH_type1"/>
</dbReference>
<dbReference type="EC" id="1.1.1.37" evidence="4"/>
<dbReference type="InterPro" id="IPR036291">
    <property type="entry name" value="NAD(P)-bd_dom_sf"/>
</dbReference>
<dbReference type="FunFam" id="3.90.110.10:FF:000001">
    <property type="entry name" value="Malate dehydrogenase"/>
    <property type="match status" value="1"/>
</dbReference>
<dbReference type="Gene3D" id="3.90.110.10">
    <property type="entry name" value="Lactate dehydrogenase/glycoside hydrolase, family 4, C-terminal"/>
    <property type="match status" value="1"/>
</dbReference>
<sequence>MDREEDVKEEDKLCSGHASQYIEPFCRHLRLHLQPPSLYIPPCTIFPDSPLNHITGDHSNKLAAMDANQRIARISAHLNPPNLDQMAGDGSGLRRVGCRAKGGAPGFKVAILGAAGGIGQPLAMLMKMNPLVSVLHLYDVANAPGVTADISHMDTSAVVRGFLGQPQLEEALTGMDLVIIPAGVPRKPGMTRDDLFNINAGIVRTLSEAIAKCCPKAVVNIISNPVNSTVPIAAEVFKKAGTFDPKKLMGVTMLDVVRANTFVAEVMSLDPREVDVPVVGGHAGVTILPLLSQVKPPCSFTQKEIEYLTDRIQNGGTEVVEAKAGTGSATLSMAYAAVKFADACLRGLRGDANIVECAFVSSHVTELPFFASKVRLGRYGIDEVYGLGPLNEYERMGLEKAKKELGGSIEKGVTFVKK</sequence>
<evidence type="ECO:0000256" key="7">
    <source>
        <dbReference type="ARBA" id="ARBA00023002"/>
    </source>
</evidence>
<dbReference type="Pfam" id="PF00056">
    <property type="entry name" value="Ldh_1_N"/>
    <property type="match status" value="1"/>
</dbReference>
<dbReference type="GO" id="GO:0006108">
    <property type="term" value="P:malate metabolic process"/>
    <property type="evidence" value="ECO:0007669"/>
    <property type="project" value="InterPro"/>
</dbReference>
<comment type="catalytic activity">
    <reaction evidence="10">
        <text>(S)-malate + NAD(+) = oxaloacetate + NADH + H(+)</text>
        <dbReference type="Rhea" id="RHEA:21432"/>
        <dbReference type="ChEBI" id="CHEBI:15378"/>
        <dbReference type="ChEBI" id="CHEBI:15589"/>
        <dbReference type="ChEBI" id="CHEBI:16452"/>
        <dbReference type="ChEBI" id="CHEBI:57540"/>
        <dbReference type="ChEBI" id="CHEBI:57945"/>
        <dbReference type="EC" id="1.1.1.37"/>
    </reaction>
</comment>
<evidence type="ECO:0000313" key="13">
    <source>
        <dbReference type="EMBL" id="JAU43777.1"/>
    </source>
</evidence>
<dbReference type="NCBIfam" id="TIGR01772">
    <property type="entry name" value="MDH_euk_gproteo"/>
    <property type="match status" value="1"/>
</dbReference>
<dbReference type="Gene3D" id="3.40.50.720">
    <property type="entry name" value="NAD(P)-binding Rossmann-like Domain"/>
    <property type="match status" value="1"/>
</dbReference>
<keyword evidence="5" id="KW-0329">Glyoxylate bypass</keyword>
<evidence type="ECO:0000256" key="8">
    <source>
        <dbReference type="ARBA" id="ARBA00023027"/>
    </source>
</evidence>
<dbReference type="CDD" id="cd01337">
    <property type="entry name" value="MDH_glyoxysomal_mitochondrial"/>
    <property type="match status" value="1"/>
</dbReference>
<dbReference type="GO" id="GO:0005777">
    <property type="term" value="C:peroxisome"/>
    <property type="evidence" value="ECO:0007669"/>
    <property type="project" value="UniProtKB-SubCell"/>
</dbReference>
<dbReference type="PANTHER" id="PTHR11540">
    <property type="entry name" value="MALATE AND LACTATE DEHYDROGENASE"/>
    <property type="match status" value="1"/>
</dbReference>
<dbReference type="EMBL" id="GEVK01009055">
    <property type="protein sequence ID" value="JAU43777.1"/>
    <property type="molecule type" value="Transcribed_RNA"/>
</dbReference>
<dbReference type="Pfam" id="PF02866">
    <property type="entry name" value="Ldh_1_C"/>
    <property type="match status" value="1"/>
</dbReference>
<evidence type="ECO:0000259" key="12">
    <source>
        <dbReference type="Pfam" id="PF02866"/>
    </source>
</evidence>
<evidence type="ECO:0000256" key="4">
    <source>
        <dbReference type="ARBA" id="ARBA00012995"/>
    </source>
</evidence>
<reference evidence="13" key="1">
    <citation type="submission" date="2016-07" db="EMBL/GenBank/DDBJ databases">
        <title>De novo transcriptome assembly of four accessions of the metal hyperaccumulator plant Noccaea caerulescens.</title>
        <authorList>
            <person name="Blande D."/>
            <person name="Halimaa P."/>
            <person name="Tervahauta A.I."/>
            <person name="Aarts M.G."/>
            <person name="Karenlampi S.O."/>
        </authorList>
    </citation>
    <scope>NUCLEOTIDE SEQUENCE</scope>
</reference>
<feature type="domain" description="Lactate/malate dehydrogenase N-terminal" evidence="11">
    <location>
        <begin position="108"/>
        <end position="250"/>
    </location>
</feature>
<keyword evidence="8" id="KW-0520">NAD</keyword>
<dbReference type="AlphaFoldDB" id="A0A1J3FI61"/>
<dbReference type="InterPro" id="IPR001252">
    <property type="entry name" value="Malate_DH_AS"/>
</dbReference>
<evidence type="ECO:0000256" key="1">
    <source>
        <dbReference type="ARBA" id="ARBA00004275"/>
    </source>
</evidence>
<evidence type="ECO:0000256" key="6">
    <source>
        <dbReference type="ARBA" id="ARBA00022532"/>
    </source>
</evidence>
<dbReference type="FunFam" id="3.40.50.720:FF:000013">
    <property type="entry name" value="Malate dehydrogenase"/>
    <property type="match status" value="1"/>
</dbReference>
<accession>A0A1J3FI61</accession>
<evidence type="ECO:0000256" key="5">
    <source>
        <dbReference type="ARBA" id="ARBA00022435"/>
    </source>
</evidence>
<comment type="subunit">
    <text evidence="3">Homodimer.</text>
</comment>
<dbReference type="SUPFAM" id="SSF51735">
    <property type="entry name" value="NAD(P)-binding Rossmann-fold domains"/>
    <property type="match status" value="1"/>
</dbReference>
<dbReference type="GO" id="GO:0009507">
    <property type="term" value="C:chloroplast"/>
    <property type="evidence" value="ECO:0007669"/>
    <property type="project" value="TreeGrafter"/>
</dbReference>
<dbReference type="PROSITE" id="PS00068">
    <property type="entry name" value="MDH"/>
    <property type="match status" value="1"/>
</dbReference>
<comment type="subcellular location">
    <subcellularLocation>
        <location evidence="1">Peroxisome</location>
    </subcellularLocation>
</comment>
<evidence type="ECO:0000256" key="10">
    <source>
        <dbReference type="ARBA" id="ARBA00048313"/>
    </source>
</evidence>
<name>A0A1J3FI61_NOCCA</name>
<dbReference type="GO" id="GO:0030060">
    <property type="term" value="F:L-malate dehydrogenase (NAD+) activity"/>
    <property type="evidence" value="ECO:0007669"/>
    <property type="project" value="UniProtKB-EC"/>
</dbReference>
<dbReference type="GO" id="GO:0006097">
    <property type="term" value="P:glyoxylate cycle"/>
    <property type="evidence" value="ECO:0007669"/>
    <property type="project" value="UniProtKB-KW"/>
</dbReference>
<gene>
    <name evidence="13" type="ORF">LC_TR2493_c0_g1_i1_g.7911</name>
</gene>
<dbReference type="InterPro" id="IPR022383">
    <property type="entry name" value="Lactate/malate_DH_C"/>
</dbReference>
<dbReference type="SUPFAM" id="SSF56327">
    <property type="entry name" value="LDH C-terminal domain-like"/>
    <property type="match status" value="1"/>
</dbReference>
<evidence type="ECO:0000256" key="2">
    <source>
        <dbReference type="ARBA" id="ARBA00008824"/>
    </source>
</evidence>
<evidence type="ECO:0000259" key="11">
    <source>
        <dbReference type="Pfam" id="PF00056"/>
    </source>
</evidence>
<feature type="domain" description="Lactate/malate dehydrogenase C-terminal" evidence="12">
    <location>
        <begin position="252"/>
        <end position="415"/>
    </location>
</feature>
<keyword evidence="9" id="KW-0576">Peroxisome</keyword>
<dbReference type="GO" id="GO:0006099">
    <property type="term" value="P:tricarboxylic acid cycle"/>
    <property type="evidence" value="ECO:0007669"/>
    <property type="project" value="UniProtKB-KW"/>
</dbReference>
<evidence type="ECO:0000256" key="9">
    <source>
        <dbReference type="ARBA" id="ARBA00023140"/>
    </source>
</evidence>
<dbReference type="InterPro" id="IPR001236">
    <property type="entry name" value="Lactate/malate_DH_N"/>
</dbReference>
<keyword evidence="7" id="KW-0560">Oxidoreductase</keyword>
<evidence type="ECO:0000256" key="3">
    <source>
        <dbReference type="ARBA" id="ARBA00011738"/>
    </source>
</evidence>
<organism evidence="13">
    <name type="scientific">Noccaea caerulescens</name>
    <name type="common">Alpine penny-cress</name>
    <name type="synonym">Thlaspi caerulescens</name>
    <dbReference type="NCBI Taxonomy" id="107243"/>
    <lineage>
        <taxon>Eukaryota</taxon>
        <taxon>Viridiplantae</taxon>
        <taxon>Streptophyta</taxon>
        <taxon>Embryophyta</taxon>
        <taxon>Tracheophyta</taxon>
        <taxon>Spermatophyta</taxon>
        <taxon>Magnoliopsida</taxon>
        <taxon>eudicotyledons</taxon>
        <taxon>Gunneridae</taxon>
        <taxon>Pentapetalae</taxon>
        <taxon>rosids</taxon>
        <taxon>malvids</taxon>
        <taxon>Brassicales</taxon>
        <taxon>Brassicaceae</taxon>
        <taxon>Coluteocarpeae</taxon>
        <taxon>Noccaea</taxon>
    </lineage>
</organism>
<comment type="similarity">
    <text evidence="2">Belongs to the LDH/MDH superfamily. MDH type 1 family.</text>
</comment>
<dbReference type="PANTHER" id="PTHR11540:SF71">
    <property type="entry name" value="MALATE DEHYDROGENASE 1, PEROXISOMAL"/>
    <property type="match status" value="1"/>
</dbReference>
<protein>
    <recommendedName>
        <fullName evidence="4">malate dehydrogenase</fullName>
        <ecNumber evidence="4">1.1.1.37</ecNumber>
    </recommendedName>
</protein>